<dbReference type="Pfam" id="PF00392">
    <property type="entry name" value="GntR"/>
    <property type="match status" value="1"/>
</dbReference>
<dbReference type="InterPro" id="IPR036388">
    <property type="entry name" value="WH-like_DNA-bd_sf"/>
</dbReference>
<sequence length="244" mass="27941">MDDTPQLPQIKVEPLEASVGLRRLATDAIKHAITNMDIYSHPEEVRLDERQLSRDLGVSRTPIREALSLLEQEGFVRSVPRRGIYVVRKNKREIVEMITVWSAIEAMAARLACERATPEELSELRAIAEFKKNPSTHLDEYSQSNMIFHKTIIRMSGCGLMSDMAENLFIHMRAIRSVTMRQGDRAQRSIVDHMNIVAALEARDADLAARRVREHTLGLAAHIEKYGDFLDQFQSTETRKRRYA</sequence>
<evidence type="ECO:0000256" key="1">
    <source>
        <dbReference type="ARBA" id="ARBA00023015"/>
    </source>
</evidence>
<dbReference type="EMBL" id="JAKGBZ010000013">
    <property type="protein sequence ID" value="MCF3946783.1"/>
    <property type="molecule type" value="Genomic_DNA"/>
</dbReference>
<dbReference type="SMART" id="SM00345">
    <property type="entry name" value="HTH_GNTR"/>
    <property type="match status" value="1"/>
</dbReference>
<dbReference type="InterPro" id="IPR008920">
    <property type="entry name" value="TF_FadR/GntR_C"/>
</dbReference>
<evidence type="ECO:0000259" key="4">
    <source>
        <dbReference type="PROSITE" id="PS50949"/>
    </source>
</evidence>
<dbReference type="Proteomes" id="UP001521209">
    <property type="component" value="Unassembled WGS sequence"/>
</dbReference>
<dbReference type="Pfam" id="PF07729">
    <property type="entry name" value="FCD"/>
    <property type="match status" value="1"/>
</dbReference>
<dbReference type="InterPro" id="IPR011711">
    <property type="entry name" value="GntR_C"/>
</dbReference>
<dbReference type="SUPFAM" id="SSF48008">
    <property type="entry name" value="GntR ligand-binding domain-like"/>
    <property type="match status" value="1"/>
</dbReference>
<keyword evidence="6" id="KW-1185">Reference proteome</keyword>
<feature type="domain" description="HTH gntR-type" evidence="4">
    <location>
        <begin position="19"/>
        <end position="89"/>
    </location>
</feature>
<dbReference type="CDD" id="cd07377">
    <property type="entry name" value="WHTH_GntR"/>
    <property type="match status" value="1"/>
</dbReference>
<evidence type="ECO:0000256" key="2">
    <source>
        <dbReference type="ARBA" id="ARBA00023125"/>
    </source>
</evidence>
<accession>A0ABS9DVM8</accession>
<reference evidence="5 6" key="1">
    <citation type="submission" date="2022-01" db="EMBL/GenBank/DDBJ databases">
        <authorList>
            <person name="Won M."/>
            <person name="Kim S.-J."/>
            <person name="Kwon S.-W."/>
        </authorList>
    </citation>
    <scope>NUCLEOTIDE SEQUENCE [LARGE SCALE GENOMIC DNA]</scope>
    <source>
        <strain evidence="5 6">KCTC 23505</strain>
    </source>
</reference>
<organism evidence="5 6">
    <name type="scientific">Acidiphilium iwatense</name>
    <dbReference type="NCBI Taxonomy" id="768198"/>
    <lineage>
        <taxon>Bacteria</taxon>
        <taxon>Pseudomonadati</taxon>
        <taxon>Pseudomonadota</taxon>
        <taxon>Alphaproteobacteria</taxon>
        <taxon>Acetobacterales</taxon>
        <taxon>Acidocellaceae</taxon>
        <taxon>Acidiphilium</taxon>
    </lineage>
</organism>
<dbReference type="PROSITE" id="PS50949">
    <property type="entry name" value="HTH_GNTR"/>
    <property type="match status" value="1"/>
</dbReference>
<dbReference type="Gene3D" id="1.20.120.530">
    <property type="entry name" value="GntR ligand-binding domain-like"/>
    <property type="match status" value="1"/>
</dbReference>
<dbReference type="SUPFAM" id="SSF46785">
    <property type="entry name" value="Winged helix' DNA-binding domain"/>
    <property type="match status" value="1"/>
</dbReference>
<keyword evidence="1" id="KW-0805">Transcription regulation</keyword>
<dbReference type="InterPro" id="IPR000524">
    <property type="entry name" value="Tscrpt_reg_HTH_GntR"/>
</dbReference>
<evidence type="ECO:0000256" key="3">
    <source>
        <dbReference type="ARBA" id="ARBA00023163"/>
    </source>
</evidence>
<dbReference type="RefSeq" id="WP_235704019.1">
    <property type="nucleotide sequence ID" value="NZ_JAKGBZ010000013.1"/>
</dbReference>
<gene>
    <name evidence="5" type="ORF">L2A60_08830</name>
</gene>
<keyword evidence="2" id="KW-0238">DNA-binding</keyword>
<evidence type="ECO:0000313" key="6">
    <source>
        <dbReference type="Proteomes" id="UP001521209"/>
    </source>
</evidence>
<comment type="caution">
    <text evidence="5">The sequence shown here is derived from an EMBL/GenBank/DDBJ whole genome shotgun (WGS) entry which is preliminary data.</text>
</comment>
<dbReference type="SMART" id="SM00895">
    <property type="entry name" value="FCD"/>
    <property type="match status" value="1"/>
</dbReference>
<dbReference type="PANTHER" id="PTHR43537">
    <property type="entry name" value="TRANSCRIPTIONAL REGULATOR, GNTR FAMILY"/>
    <property type="match status" value="1"/>
</dbReference>
<dbReference type="PRINTS" id="PR00035">
    <property type="entry name" value="HTHGNTR"/>
</dbReference>
<dbReference type="PANTHER" id="PTHR43537:SF49">
    <property type="entry name" value="TRANSCRIPTIONAL REGULATORY PROTEIN"/>
    <property type="match status" value="1"/>
</dbReference>
<dbReference type="Gene3D" id="1.10.10.10">
    <property type="entry name" value="Winged helix-like DNA-binding domain superfamily/Winged helix DNA-binding domain"/>
    <property type="match status" value="1"/>
</dbReference>
<name>A0ABS9DVM8_9PROT</name>
<protein>
    <submittedName>
        <fullName evidence="5">GntR family transcriptional regulator</fullName>
    </submittedName>
</protein>
<proteinExistence type="predicted"/>
<keyword evidence="3" id="KW-0804">Transcription</keyword>
<evidence type="ECO:0000313" key="5">
    <source>
        <dbReference type="EMBL" id="MCF3946783.1"/>
    </source>
</evidence>
<dbReference type="InterPro" id="IPR036390">
    <property type="entry name" value="WH_DNA-bd_sf"/>
</dbReference>